<feature type="compositionally biased region" description="Polar residues" evidence="1">
    <location>
        <begin position="19"/>
        <end position="28"/>
    </location>
</feature>
<feature type="region of interest" description="Disordered" evidence="1">
    <location>
        <begin position="1"/>
        <end position="29"/>
    </location>
</feature>
<reference evidence="3 4" key="1">
    <citation type="submission" date="2017-09" db="EMBL/GenBank/DDBJ databases">
        <authorList>
            <person name="Lee N."/>
            <person name="Cho B.-K."/>
        </authorList>
    </citation>
    <scope>NUCLEOTIDE SEQUENCE [LARGE SCALE GENOMIC DNA]</scope>
    <source>
        <strain evidence="3 4">ATCC 12769</strain>
    </source>
</reference>
<organism evidence="3 4">
    <name type="scientific">Streptomyces nitrosporeus</name>
    <dbReference type="NCBI Taxonomy" id="28894"/>
    <lineage>
        <taxon>Bacteria</taxon>
        <taxon>Bacillati</taxon>
        <taxon>Actinomycetota</taxon>
        <taxon>Actinomycetes</taxon>
        <taxon>Kitasatosporales</taxon>
        <taxon>Streptomycetaceae</taxon>
        <taxon>Streptomyces</taxon>
    </lineage>
</organism>
<evidence type="ECO:0000313" key="3">
    <source>
        <dbReference type="EMBL" id="QEU76045.1"/>
    </source>
</evidence>
<dbReference type="Pfam" id="PF07332">
    <property type="entry name" value="Phage_holin_3_6"/>
    <property type="match status" value="1"/>
</dbReference>
<feature type="transmembrane region" description="Helical" evidence="2">
    <location>
        <begin position="75"/>
        <end position="92"/>
    </location>
</feature>
<protein>
    <submittedName>
        <fullName evidence="3">Phage holin family protein</fullName>
    </submittedName>
</protein>
<dbReference type="AlphaFoldDB" id="A0A5J6FM49"/>
<dbReference type="OrthoDB" id="3216929at2"/>
<dbReference type="KEGG" id="snk:CP967_32385"/>
<proteinExistence type="predicted"/>
<name>A0A5J6FM49_9ACTN</name>
<evidence type="ECO:0000313" key="4">
    <source>
        <dbReference type="Proteomes" id="UP000326178"/>
    </source>
</evidence>
<dbReference type="EMBL" id="CP023702">
    <property type="protein sequence ID" value="QEU76045.1"/>
    <property type="molecule type" value="Genomic_DNA"/>
</dbReference>
<keyword evidence="4" id="KW-1185">Reference proteome</keyword>
<dbReference type="RefSeq" id="WP_150491361.1">
    <property type="nucleotide sequence ID" value="NZ_BMUV01000012.1"/>
</dbReference>
<feature type="transmembrane region" description="Helical" evidence="2">
    <location>
        <begin position="98"/>
        <end position="118"/>
    </location>
</feature>
<dbReference type="Proteomes" id="UP000326178">
    <property type="component" value="Chromosome"/>
</dbReference>
<keyword evidence="2" id="KW-0812">Transmembrane</keyword>
<sequence length="150" mass="15573">MAISYAKNETARPAAPAAGSTQAPSSDPSLGELVGEISDDLTRLVRTEIELAKAEVKQEAAQAGKAGGMLAGSGYAVHLVLLLGSLAGIFGLAHVVDIAWAALIVTALWAVVGAVLFVTGRSRLKAVRVKPERTAQTLKEDAKWARNPTS</sequence>
<keyword evidence="2" id="KW-0472">Membrane</keyword>
<accession>A0A5J6FM49</accession>
<evidence type="ECO:0000256" key="2">
    <source>
        <dbReference type="SAM" id="Phobius"/>
    </source>
</evidence>
<gene>
    <name evidence="3" type="ORF">CP967_32385</name>
</gene>
<keyword evidence="2" id="KW-1133">Transmembrane helix</keyword>
<dbReference type="InterPro" id="IPR009937">
    <property type="entry name" value="Phage_holin_3_6"/>
</dbReference>
<evidence type="ECO:0000256" key="1">
    <source>
        <dbReference type="SAM" id="MobiDB-lite"/>
    </source>
</evidence>